<proteinExistence type="inferred from homology"/>
<keyword evidence="11" id="KW-1185">Reference proteome</keyword>
<evidence type="ECO:0000313" key="11">
    <source>
        <dbReference type="Proteomes" id="UP000054144"/>
    </source>
</evidence>
<protein>
    <submittedName>
        <fullName evidence="10">Mitochondrial carrier</fullName>
    </submittedName>
</protein>
<evidence type="ECO:0000256" key="9">
    <source>
        <dbReference type="RuleBase" id="RU000488"/>
    </source>
</evidence>
<comment type="subcellular location">
    <subcellularLocation>
        <location evidence="1">Membrane</location>
        <topology evidence="1">Multi-pass membrane protein</topology>
    </subcellularLocation>
</comment>
<dbReference type="InterPro" id="IPR050391">
    <property type="entry name" value="Mito_Metabolite_Transporter"/>
</dbReference>
<gene>
    <name evidence="10" type="ORF">FISHEDRAFT_49695</name>
</gene>
<feature type="repeat" description="Solcar" evidence="8">
    <location>
        <begin position="1"/>
        <end position="59"/>
    </location>
</feature>
<dbReference type="Gene3D" id="1.50.40.10">
    <property type="entry name" value="Mitochondrial carrier domain"/>
    <property type="match status" value="1"/>
</dbReference>
<keyword evidence="4 8" id="KW-0812">Transmembrane</keyword>
<organism evidence="10 11">
    <name type="scientific">Fistulina hepatica ATCC 64428</name>
    <dbReference type="NCBI Taxonomy" id="1128425"/>
    <lineage>
        <taxon>Eukaryota</taxon>
        <taxon>Fungi</taxon>
        <taxon>Dikarya</taxon>
        <taxon>Basidiomycota</taxon>
        <taxon>Agaricomycotina</taxon>
        <taxon>Agaricomycetes</taxon>
        <taxon>Agaricomycetidae</taxon>
        <taxon>Agaricales</taxon>
        <taxon>Fistulinaceae</taxon>
        <taxon>Fistulina</taxon>
    </lineage>
</organism>
<dbReference type="Proteomes" id="UP000054144">
    <property type="component" value="Unassembled WGS sequence"/>
</dbReference>
<evidence type="ECO:0000256" key="3">
    <source>
        <dbReference type="ARBA" id="ARBA00022448"/>
    </source>
</evidence>
<evidence type="ECO:0000256" key="1">
    <source>
        <dbReference type="ARBA" id="ARBA00004141"/>
    </source>
</evidence>
<dbReference type="Pfam" id="PF00153">
    <property type="entry name" value="Mito_carr"/>
    <property type="match status" value="3"/>
</dbReference>
<sequence>MQTEVHVPGGPPPSFIRSMRTAVASHGFRSLYTGLSASIMRQMSYSLVRLGAYENFKSRLSQNYMPSTMALLAVAGGAGLMGGIAGNPAGKPSNIILVRMTSDVLKPPDKRYNYPNVFSGLFSIVKKDGLRGLVRGMTPNLARAFLMNPSQVGSYDLIKTSLLGKSIPTIQYRFQDNLMLHTICIDKIYNRSFTEDLKAICSPADVVRSRMMSSAGGHGVIHVLTTSLRNEGPRFLFKGWTPAFIRLGPNTVFLFVFYEQLKKGWRILTFQS</sequence>
<dbReference type="OrthoDB" id="448427at2759"/>
<evidence type="ECO:0000256" key="4">
    <source>
        <dbReference type="ARBA" id="ARBA00022692"/>
    </source>
</evidence>
<keyword evidence="6" id="KW-1133">Transmembrane helix</keyword>
<dbReference type="InterPro" id="IPR023395">
    <property type="entry name" value="MCP_dom_sf"/>
</dbReference>
<comment type="similarity">
    <text evidence="2 9">Belongs to the mitochondrial carrier (TC 2.A.29) family.</text>
</comment>
<dbReference type="GO" id="GO:0016020">
    <property type="term" value="C:membrane"/>
    <property type="evidence" value="ECO:0007669"/>
    <property type="project" value="UniProtKB-SubCell"/>
</dbReference>
<keyword evidence="7 8" id="KW-0472">Membrane</keyword>
<keyword evidence="3 9" id="KW-0813">Transport</keyword>
<accession>A0A0D7A329</accession>
<feature type="repeat" description="Solcar" evidence="8">
    <location>
        <begin position="186"/>
        <end position="264"/>
    </location>
</feature>
<feature type="repeat" description="Solcar" evidence="8">
    <location>
        <begin position="70"/>
        <end position="161"/>
    </location>
</feature>
<evidence type="ECO:0000256" key="2">
    <source>
        <dbReference type="ARBA" id="ARBA00006375"/>
    </source>
</evidence>
<keyword evidence="5" id="KW-0677">Repeat</keyword>
<dbReference type="EMBL" id="KN882059">
    <property type="protein sequence ID" value="KIY45223.1"/>
    <property type="molecule type" value="Genomic_DNA"/>
</dbReference>
<evidence type="ECO:0000256" key="5">
    <source>
        <dbReference type="ARBA" id="ARBA00022737"/>
    </source>
</evidence>
<dbReference type="PANTHER" id="PTHR45618">
    <property type="entry name" value="MITOCHONDRIAL DICARBOXYLATE CARRIER-RELATED"/>
    <property type="match status" value="1"/>
</dbReference>
<dbReference type="AlphaFoldDB" id="A0A0D7A329"/>
<dbReference type="SUPFAM" id="SSF103506">
    <property type="entry name" value="Mitochondrial carrier"/>
    <property type="match status" value="1"/>
</dbReference>
<evidence type="ECO:0000256" key="6">
    <source>
        <dbReference type="ARBA" id="ARBA00022989"/>
    </source>
</evidence>
<evidence type="ECO:0000256" key="8">
    <source>
        <dbReference type="PROSITE-ProRule" id="PRU00282"/>
    </source>
</evidence>
<reference evidence="10 11" key="1">
    <citation type="journal article" date="2015" name="Fungal Genet. Biol.">
        <title>Evolution of novel wood decay mechanisms in Agaricales revealed by the genome sequences of Fistulina hepatica and Cylindrobasidium torrendii.</title>
        <authorList>
            <person name="Floudas D."/>
            <person name="Held B.W."/>
            <person name="Riley R."/>
            <person name="Nagy L.G."/>
            <person name="Koehler G."/>
            <person name="Ransdell A.S."/>
            <person name="Younus H."/>
            <person name="Chow J."/>
            <person name="Chiniquy J."/>
            <person name="Lipzen A."/>
            <person name="Tritt A."/>
            <person name="Sun H."/>
            <person name="Haridas S."/>
            <person name="LaButti K."/>
            <person name="Ohm R.A."/>
            <person name="Kues U."/>
            <person name="Blanchette R.A."/>
            <person name="Grigoriev I.V."/>
            <person name="Minto R.E."/>
            <person name="Hibbett D.S."/>
        </authorList>
    </citation>
    <scope>NUCLEOTIDE SEQUENCE [LARGE SCALE GENOMIC DNA]</scope>
    <source>
        <strain evidence="10 11">ATCC 64428</strain>
    </source>
</reference>
<name>A0A0D7A329_9AGAR</name>
<dbReference type="PROSITE" id="PS50920">
    <property type="entry name" value="SOLCAR"/>
    <property type="match status" value="3"/>
</dbReference>
<evidence type="ECO:0000313" key="10">
    <source>
        <dbReference type="EMBL" id="KIY45223.1"/>
    </source>
</evidence>
<dbReference type="InterPro" id="IPR018108">
    <property type="entry name" value="MCP_transmembrane"/>
</dbReference>
<evidence type="ECO:0000256" key="7">
    <source>
        <dbReference type="ARBA" id="ARBA00023136"/>
    </source>
</evidence>